<gene>
    <name evidence="1" type="ORF">KCX82_11185</name>
</gene>
<reference evidence="1" key="2">
    <citation type="submission" date="2021-04" db="EMBL/GenBank/DDBJ databases">
        <authorList>
            <person name="Liu J."/>
        </authorList>
    </citation>
    <scope>NUCLEOTIDE SEQUENCE</scope>
    <source>
        <strain evidence="1">BAD-6</strain>
    </source>
</reference>
<organism evidence="1 2">
    <name type="scientific">Sinanaerobacter chloroacetimidivorans</name>
    <dbReference type="NCBI Taxonomy" id="2818044"/>
    <lineage>
        <taxon>Bacteria</taxon>
        <taxon>Bacillati</taxon>
        <taxon>Bacillota</taxon>
        <taxon>Clostridia</taxon>
        <taxon>Peptostreptococcales</taxon>
        <taxon>Anaerovoracaceae</taxon>
        <taxon>Sinanaerobacter</taxon>
    </lineage>
</organism>
<protein>
    <submittedName>
        <fullName evidence="1">Uncharacterized protein</fullName>
    </submittedName>
</protein>
<comment type="caution">
    <text evidence="1">The sequence shown here is derived from an EMBL/GenBank/DDBJ whole genome shotgun (WGS) entry which is preliminary data.</text>
</comment>
<dbReference type="Proteomes" id="UP000675664">
    <property type="component" value="Unassembled WGS sequence"/>
</dbReference>
<evidence type="ECO:0000313" key="1">
    <source>
        <dbReference type="EMBL" id="MBR0598442.1"/>
    </source>
</evidence>
<keyword evidence="2" id="KW-1185">Reference proteome</keyword>
<name>A0A8J7W0C0_9FIRM</name>
<dbReference type="RefSeq" id="WP_227018570.1">
    <property type="nucleotide sequence ID" value="NZ_JAGSND010000007.1"/>
</dbReference>
<dbReference type="EMBL" id="JAGSND010000007">
    <property type="protein sequence ID" value="MBR0598442.1"/>
    <property type="molecule type" value="Genomic_DNA"/>
</dbReference>
<accession>A0A8J7W0C0</accession>
<proteinExistence type="predicted"/>
<reference evidence="1" key="1">
    <citation type="submission" date="2021-04" db="EMBL/GenBank/DDBJ databases">
        <title>Sinoanaerobacter chloroacetimidivorans sp. nov., an obligate anaerobic bacterium isolated from anaerobic sludge.</title>
        <authorList>
            <person name="Bao Y."/>
        </authorList>
    </citation>
    <scope>NUCLEOTIDE SEQUENCE</scope>
    <source>
        <strain evidence="1">BAD-6</strain>
    </source>
</reference>
<sequence>MGDTSIELRINRHQCDALERILTERGTNIETVMQARLIELYCQTIPEQERVDINNQIESERLAAEQREAELRRFSVFRITEKGSTVFLECNQALNFMQVAYQTRRYLRQEMDPPNSAFAEYFLRNGTLISEEKFRMLAGERIEGSHNITSLCDIDLDCGMFHTAHHLEGWASFRLKDVITAAYHAYRKSYCSNDDMWRIFLDYLDGRQITEASAAMSMEM</sequence>
<evidence type="ECO:0000313" key="2">
    <source>
        <dbReference type="Proteomes" id="UP000675664"/>
    </source>
</evidence>
<dbReference type="AlphaFoldDB" id="A0A8J7W0C0"/>